<dbReference type="STRING" id="1227455.C449_00715"/>
<comment type="caution">
    <text evidence="1">The sequence shown here is derived from an EMBL/GenBank/DDBJ whole genome shotgun (WGS) entry which is preliminary data.</text>
</comment>
<gene>
    <name evidence="1" type="ORF">C449_00715</name>
</gene>
<dbReference type="PATRIC" id="fig|1227455.4.peg.144"/>
<name>M0MT83_9EURY</name>
<dbReference type="AlphaFoldDB" id="M0MT83"/>
<proteinExistence type="predicted"/>
<evidence type="ECO:0000313" key="1">
    <source>
        <dbReference type="EMBL" id="EMA47949.1"/>
    </source>
</evidence>
<dbReference type="InParanoid" id="M0MT83"/>
<organism evidence="1 2">
    <name type="scientific">Halococcus saccharolyticus DSM 5350</name>
    <dbReference type="NCBI Taxonomy" id="1227455"/>
    <lineage>
        <taxon>Archaea</taxon>
        <taxon>Methanobacteriati</taxon>
        <taxon>Methanobacteriota</taxon>
        <taxon>Stenosarchaea group</taxon>
        <taxon>Halobacteria</taxon>
        <taxon>Halobacteriales</taxon>
        <taxon>Halococcaceae</taxon>
        <taxon>Halococcus</taxon>
    </lineage>
</organism>
<dbReference type="EMBL" id="AOMD01000002">
    <property type="protein sequence ID" value="EMA47949.1"/>
    <property type="molecule type" value="Genomic_DNA"/>
</dbReference>
<keyword evidence="2" id="KW-1185">Reference proteome</keyword>
<protein>
    <submittedName>
        <fullName evidence="1">Uncharacterized protein</fullName>
    </submittedName>
</protein>
<accession>M0MT83</accession>
<reference evidence="1 2" key="1">
    <citation type="journal article" date="2014" name="PLoS Genet.">
        <title>Phylogenetically driven sequencing of extremely halophilic archaea reveals strategies for static and dynamic osmo-response.</title>
        <authorList>
            <person name="Becker E.A."/>
            <person name="Seitzer P.M."/>
            <person name="Tritt A."/>
            <person name="Larsen D."/>
            <person name="Krusor M."/>
            <person name="Yao A.I."/>
            <person name="Wu D."/>
            <person name="Madern D."/>
            <person name="Eisen J.A."/>
            <person name="Darling A.E."/>
            <person name="Facciotti M.T."/>
        </authorList>
    </citation>
    <scope>NUCLEOTIDE SEQUENCE [LARGE SCALE GENOMIC DNA]</scope>
    <source>
        <strain evidence="1 2">DSM 5350</strain>
    </source>
</reference>
<sequence length="80" mass="9089">MKRKSMTIEQDLLDRLDECGGIDTSFSQVARDAIELYVHAHEQKEEAGRDLSDGWEVDAIDRYVSDDPDQQTLFADGGER</sequence>
<dbReference type="RefSeq" id="WP_006075944.1">
    <property type="nucleotide sequence ID" value="NZ_AOMD01000002.1"/>
</dbReference>
<dbReference type="Proteomes" id="UP000011669">
    <property type="component" value="Unassembled WGS sequence"/>
</dbReference>
<evidence type="ECO:0000313" key="2">
    <source>
        <dbReference type="Proteomes" id="UP000011669"/>
    </source>
</evidence>